<dbReference type="PANTHER" id="PTHR21426:SF12">
    <property type="entry name" value="EXOCYST COMPLEX COMPONENT 8"/>
    <property type="match status" value="1"/>
</dbReference>
<dbReference type="InterPro" id="IPR016159">
    <property type="entry name" value="Cullin_repeat-like_dom_sf"/>
</dbReference>
<dbReference type="EMBL" id="KE651167">
    <property type="protein sequence ID" value="EEB08217.1"/>
    <property type="molecule type" value="Genomic_DNA"/>
</dbReference>
<name>B6K410_SCHJY</name>
<protein>
    <recommendedName>
        <fullName evidence="3">Exocyst complex component EXO84</fullName>
    </recommendedName>
</protein>
<dbReference type="GO" id="GO:1990819">
    <property type="term" value="C:mating projection actin fusion focus"/>
    <property type="evidence" value="ECO:0007669"/>
    <property type="project" value="EnsemblFungi"/>
</dbReference>
<dbReference type="InterPro" id="IPR011993">
    <property type="entry name" value="PH-like_dom_sf"/>
</dbReference>
<dbReference type="STRING" id="402676.B6K410"/>
<dbReference type="OMA" id="HMGVRKN"/>
<dbReference type="Gene3D" id="2.30.29.30">
    <property type="entry name" value="Pleckstrin-homology domain (PH domain)/Phosphotyrosine-binding domain (PTB)"/>
    <property type="match status" value="1"/>
</dbReference>
<dbReference type="Pfam" id="PF08700">
    <property type="entry name" value="VPS51_Exo84_N"/>
    <property type="match status" value="1"/>
</dbReference>
<dbReference type="Pfam" id="PF16528">
    <property type="entry name" value="Exo84_C"/>
    <property type="match status" value="1"/>
</dbReference>
<dbReference type="JaponicusDB" id="SJAG_03357">
    <property type="gene designation" value="exo8"/>
</dbReference>
<dbReference type="SUPFAM" id="SSF74788">
    <property type="entry name" value="Cullin repeat-like"/>
    <property type="match status" value="1"/>
</dbReference>
<comment type="similarity">
    <text evidence="2">Belongs to the EXO84 family.</text>
</comment>
<dbReference type="OrthoDB" id="642193at2759"/>
<keyword evidence="5" id="KW-0268">Exocytosis</keyword>
<organism evidence="8 10">
    <name type="scientific">Schizosaccharomyces japonicus (strain yFS275 / FY16936)</name>
    <name type="common">Fission yeast</name>
    <dbReference type="NCBI Taxonomy" id="402676"/>
    <lineage>
        <taxon>Eukaryota</taxon>
        <taxon>Fungi</taxon>
        <taxon>Dikarya</taxon>
        <taxon>Ascomycota</taxon>
        <taxon>Taphrinomycotina</taxon>
        <taxon>Schizosaccharomycetes</taxon>
        <taxon>Schizosaccharomycetales</taxon>
        <taxon>Schizosaccharomycetaceae</taxon>
        <taxon>Schizosaccharomyces</taxon>
    </lineage>
</organism>
<dbReference type="GO" id="GO:0006887">
    <property type="term" value="P:exocytosis"/>
    <property type="evidence" value="ECO:0007669"/>
    <property type="project" value="UniProtKB-KW"/>
</dbReference>
<evidence type="ECO:0000259" key="7">
    <source>
        <dbReference type="Pfam" id="PF16528"/>
    </source>
</evidence>
<reference evidence="8 10" key="1">
    <citation type="journal article" date="2011" name="Science">
        <title>Comparative functional genomics of the fission yeasts.</title>
        <authorList>
            <person name="Rhind N."/>
            <person name="Chen Z."/>
            <person name="Yassour M."/>
            <person name="Thompson D.A."/>
            <person name="Haas B.J."/>
            <person name="Habib N."/>
            <person name="Wapinski I."/>
            <person name="Roy S."/>
            <person name="Lin M.F."/>
            <person name="Heiman D.I."/>
            <person name="Young S.K."/>
            <person name="Furuya K."/>
            <person name="Guo Y."/>
            <person name="Pidoux A."/>
            <person name="Chen H.M."/>
            <person name="Robbertse B."/>
            <person name="Goldberg J.M."/>
            <person name="Aoki K."/>
            <person name="Bayne E.H."/>
            <person name="Berlin A.M."/>
            <person name="Desjardins C.A."/>
            <person name="Dobbs E."/>
            <person name="Dukaj L."/>
            <person name="Fan L."/>
            <person name="FitzGerald M.G."/>
            <person name="French C."/>
            <person name="Gujja S."/>
            <person name="Hansen K."/>
            <person name="Keifenheim D."/>
            <person name="Levin J.Z."/>
            <person name="Mosher R.A."/>
            <person name="Mueller C.A."/>
            <person name="Pfiffner J."/>
            <person name="Priest M."/>
            <person name="Russ C."/>
            <person name="Smialowska A."/>
            <person name="Swoboda P."/>
            <person name="Sykes S.M."/>
            <person name="Vaughn M."/>
            <person name="Vengrova S."/>
            <person name="Yoder R."/>
            <person name="Zeng Q."/>
            <person name="Allshire R."/>
            <person name="Baulcombe D."/>
            <person name="Birren B.W."/>
            <person name="Brown W."/>
            <person name="Ekwall K."/>
            <person name="Kellis M."/>
            <person name="Leatherwood J."/>
            <person name="Levin H."/>
            <person name="Margalit H."/>
            <person name="Martienssen R."/>
            <person name="Nieduszynski C.A."/>
            <person name="Spatafora J.W."/>
            <person name="Friedman N."/>
            <person name="Dalgaard J.Z."/>
            <person name="Baumann P."/>
            <person name="Niki H."/>
            <person name="Regev A."/>
            <person name="Nusbaum C."/>
        </authorList>
    </citation>
    <scope>NUCLEOTIDE SEQUENCE [LARGE SCALE GENOMIC DNA]</scope>
    <source>
        <strain evidence="10">yFS275 / FY16936</strain>
    </source>
</reference>
<evidence type="ECO:0000313" key="9">
    <source>
        <dbReference type="JaponicusDB" id="SJAG_03357"/>
    </source>
</evidence>
<dbReference type="Proteomes" id="UP000001744">
    <property type="component" value="Unassembled WGS sequence"/>
</dbReference>
<proteinExistence type="inferred from homology"/>
<evidence type="ECO:0000256" key="4">
    <source>
        <dbReference type="ARBA" id="ARBA00022448"/>
    </source>
</evidence>
<evidence type="ECO:0000313" key="10">
    <source>
        <dbReference type="Proteomes" id="UP000001744"/>
    </source>
</evidence>
<dbReference type="eggNOG" id="KOG2215">
    <property type="taxonomic scope" value="Eukaryota"/>
</dbReference>
<dbReference type="InterPro" id="IPR042561">
    <property type="entry name" value="Exo84_C_1"/>
</dbReference>
<dbReference type="InterPro" id="IPR042560">
    <property type="entry name" value="Exo84_C_2"/>
</dbReference>
<dbReference type="InterPro" id="IPR032403">
    <property type="entry name" value="Exo84_C"/>
</dbReference>
<dbReference type="GO" id="GO:0000145">
    <property type="term" value="C:exocyst"/>
    <property type="evidence" value="ECO:0007669"/>
    <property type="project" value="InterPro"/>
</dbReference>
<feature type="domain" description="Exocyst component Exo84 C-terminal" evidence="7">
    <location>
        <begin position="345"/>
        <end position="542"/>
    </location>
</feature>
<dbReference type="Gene3D" id="1.20.58.1220">
    <property type="entry name" value="Exo84p, C-terminal helical domain"/>
    <property type="match status" value="1"/>
</dbReference>
<evidence type="ECO:0000256" key="1">
    <source>
        <dbReference type="ARBA" id="ARBA00004398"/>
    </source>
</evidence>
<gene>
    <name evidence="9" type="primary">exo8</name>
    <name evidence="9" type="synonym">exo84</name>
    <name evidence="8" type="ORF">SJAG_03357</name>
</gene>
<keyword evidence="10" id="KW-1185">Reference proteome</keyword>
<dbReference type="VEuPathDB" id="FungiDB:SJAG_03357"/>
<dbReference type="RefSeq" id="XP_002174510.1">
    <property type="nucleotide sequence ID" value="XM_002174474.2"/>
</dbReference>
<evidence type="ECO:0000313" key="8">
    <source>
        <dbReference type="EMBL" id="EEB08217.1"/>
    </source>
</evidence>
<dbReference type="Gene3D" id="1.20.58.1210">
    <property type="entry name" value="Exo84p, N-terminal helical domain"/>
    <property type="match status" value="1"/>
</dbReference>
<dbReference type="Pfam" id="PF25345">
    <property type="entry name" value="PH_EXO84"/>
    <property type="match status" value="1"/>
</dbReference>
<evidence type="ECO:0000256" key="6">
    <source>
        <dbReference type="ARBA" id="ARBA00022927"/>
    </source>
</evidence>
<comment type="subcellular location">
    <subcellularLocation>
        <location evidence="1">Cytoplasmic vesicle</location>
        <location evidence="1">Secretory vesicle</location>
    </subcellularLocation>
</comment>
<evidence type="ECO:0000256" key="3">
    <source>
        <dbReference type="ARBA" id="ARBA00021269"/>
    </source>
</evidence>
<dbReference type="InterPro" id="IPR033961">
    <property type="entry name" value="Exo84"/>
</dbReference>
<evidence type="ECO:0000256" key="2">
    <source>
        <dbReference type="ARBA" id="ARBA00007210"/>
    </source>
</evidence>
<evidence type="ECO:0000256" key="5">
    <source>
        <dbReference type="ARBA" id="ARBA00022483"/>
    </source>
</evidence>
<dbReference type="PANTHER" id="PTHR21426">
    <property type="entry name" value="EXOCYST COMPLEX COMPONENT 8"/>
    <property type="match status" value="1"/>
</dbReference>
<accession>B6K410</accession>
<dbReference type="GeneID" id="7050079"/>
<sequence length="550" mass="64961">MNRYGSVHQARRLLESSSQDDLNGFETMFDVENFDVERYLQETLKNASEEQMLALYTQLLKMHTDLKKDLEKNFYKNFREFVLISEEMQNLNKDVSKVRSLLTTLGKKIEALNLVTFEHDLTDASNTELMHRQLKRLQSSVDGLNDDFWQVPSRRVVYEQFEWKQFNVLTQKLRRFVNLVLFDDVLLVTTSSVSQERGPRKYEAQYVWNLADVEILAATQPTEDLENEQEIDAEESQSDEDTLFGKHQNLVIVKNDRKTYAFSSHGNEERDYFLRQALECKRLVSEKAQKQRELELEMHQQLLYLVRSDKNLLSTYNSFQLLYRELDSERVLSLFSKFSKTLHDLGDMIDDLDDAIALQMFNEAIKAIKQIKTYLGKINLDRLFIEFFLDKLEERVRRVTRILCHQIQYSAISRNDLRDIARLLHSLTKQSEAMEAFLQARTWQLRNKCYNVQLEKDTSDFVETSAFIAFRMLYQITESFLYTFELTAVNTEYVEWVIGQVEMFVDVVKKQYAGLVKDASYVRAVQYIIEQAKPLKEFDIDVDPILRRLQ</sequence>
<dbReference type="GO" id="GO:0030133">
    <property type="term" value="C:transport vesicle"/>
    <property type="evidence" value="ECO:0007669"/>
    <property type="project" value="UniProtKB-SubCell"/>
</dbReference>
<keyword evidence="6" id="KW-0653">Protein transport</keyword>
<dbReference type="GO" id="GO:0015031">
    <property type="term" value="P:protein transport"/>
    <property type="evidence" value="ECO:0007669"/>
    <property type="project" value="UniProtKB-KW"/>
</dbReference>
<keyword evidence="4" id="KW-0813">Transport</keyword>
<dbReference type="HOGENOM" id="CLU_495363_0_0_1"/>
<dbReference type="AlphaFoldDB" id="B6K410"/>